<dbReference type="STRING" id="1089305.SAMN05444148_2232"/>
<evidence type="ECO:0000313" key="4">
    <source>
        <dbReference type="Proteomes" id="UP000184522"/>
    </source>
</evidence>
<dbReference type="Proteomes" id="UP000184522">
    <property type="component" value="Unassembled WGS sequence"/>
</dbReference>
<keyword evidence="4" id="KW-1185">Reference proteome</keyword>
<protein>
    <submittedName>
        <fullName evidence="3">Por secretion system C-terminal sorting domain-containing protein</fullName>
    </submittedName>
</protein>
<evidence type="ECO:0000313" key="3">
    <source>
        <dbReference type="EMBL" id="SHH52620.1"/>
    </source>
</evidence>
<dbReference type="NCBIfam" id="TIGR04183">
    <property type="entry name" value="Por_Secre_tail"/>
    <property type="match status" value="1"/>
</dbReference>
<gene>
    <name evidence="3" type="ORF">SAMN05444148_2232</name>
</gene>
<evidence type="ECO:0000259" key="2">
    <source>
        <dbReference type="Pfam" id="PF18962"/>
    </source>
</evidence>
<dbReference type="OrthoDB" id="1122807at2"/>
<dbReference type="EMBL" id="FQWS01000002">
    <property type="protein sequence ID" value="SHH52620.1"/>
    <property type="molecule type" value="Genomic_DNA"/>
</dbReference>
<dbReference type="RefSeq" id="WP_143185599.1">
    <property type="nucleotide sequence ID" value="NZ_FQWS01000002.1"/>
</dbReference>
<dbReference type="InterPro" id="IPR036691">
    <property type="entry name" value="Endo/exonu/phosph_ase_sf"/>
</dbReference>
<organism evidence="3 4">
    <name type="scientific">Winogradskyella jejuensis</name>
    <dbReference type="NCBI Taxonomy" id="1089305"/>
    <lineage>
        <taxon>Bacteria</taxon>
        <taxon>Pseudomonadati</taxon>
        <taxon>Bacteroidota</taxon>
        <taxon>Flavobacteriia</taxon>
        <taxon>Flavobacteriales</taxon>
        <taxon>Flavobacteriaceae</taxon>
        <taxon>Winogradskyella</taxon>
    </lineage>
</organism>
<keyword evidence="1" id="KW-0732">Signal</keyword>
<sequence>MKKKIIGFGIVLLFGFCGYAQETFKVMFYNLLNYPLENTLPNREDNLEFILGSYQPDLLLVCELNNETGANSVLSIAQNIISSDYESATFVSNTSDFEPPGADGLHGLFYYNKTKLSITDEVIVQTNIRDFNVYKILFNTVDKASNPIEAYIIVGHLKASDSPEDAQKRLLMVEELDDYLSTIPANSNVIFGGDLNLYRASEPAFQLLVDTSNNIPFVDPVNRVGEWSDTGSQFVDVFTQSTRTTFGLGGAAGGFDDRFDFLLSSTNLLNSSNNLRYVTNSYEAYGNNKETDCFNRAINSIDCAEGADSGNPDNNTGYTFNLREALHNFSDHLPVVMEVEIDDQLLSTEVVNATEIKILEKNIVKYQLVLKLSSPLLRNKTFSIYNAIGQQIIAKRTNTNLQETIDVSSLSNGIYYLRFSDTNINPVKFIIAR</sequence>
<evidence type="ECO:0000256" key="1">
    <source>
        <dbReference type="ARBA" id="ARBA00022729"/>
    </source>
</evidence>
<dbReference type="SUPFAM" id="SSF56219">
    <property type="entry name" value="DNase I-like"/>
    <property type="match status" value="1"/>
</dbReference>
<dbReference type="InterPro" id="IPR026444">
    <property type="entry name" value="Secre_tail"/>
</dbReference>
<dbReference type="Pfam" id="PF18962">
    <property type="entry name" value="Por_Secre_tail"/>
    <property type="match status" value="1"/>
</dbReference>
<dbReference type="Gene3D" id="3.60.10.10">
    <property type="entry name" value="Endonuclease/exonuclease/phosphatase"/>
    <property type="match status" value="1"/>
</dbReference>
<name>A0A1M5TPM2_9FLAO</name>
<accession>A0A1M5TPM2</accession>
<proteinExistence type="predicted"/>
<dbReference type="AlphaFoldDB" id="A0A1M5TPM2"/>
<reference evidence="4" key="1">
    <citation type="submission" date="2016-11" db="EMBL/GenBank/DDBJ databases">
        <authorList>
            <person name="Varghese N."/>
            <person name="Submissions S."/>
        </authorList>
    </citation>
    <scope>NUCLEOTIDE SEQUENCE [LARGE SCALE GENOMIC DNA]</scope>
    <source>
        <strain evidence="4">DSM 25330</strain>
    </source>
</reference>
<feature type="domain" description="Secretion system C-terminal sorting" evidence="2">
    <location>
        <begin position="373"/>
        <end position="431"/>
    </location>
</feature>